<proteinExistence type="predicted"/>
<evidence type="ECO:0000313" key="1">
    <source>
        <dbReference type="Proteomes" id="UP000694850"/>
    </source>
</evidence>
<evidence type="ECO:0000313" key="2">
    <source>
        <dbReference type="RefSeq" id="XP_042637107.1"/>
    </source>
</evidence>
<keyword evidence="1" id="KW-1185">Reference proteome</keyword>
<name>A0AC54Z2S8_ORYAF</name>
<organism evidence="1 2">
    <name type="scientific">Orycteropus afer afer</name>
    <dbReference type="NCBI Taxonomy" id="1230840"/>
    <lineage>
        <taxon>Eukaryota</taxon>
        <taxon>Metazoa</taxon>
        <taxon>Chordata</taxon>
        <taxon>Craniata</taxon>
        <taxon>Vertebrata</taxon>
        <taxon>Euteleostomi</taxon>
        <taxon>Mammalia</taxon>
        <taxon>Eutheria</taxon>
        <taxon>Afrotheria</taxon>
        <taxon>Tubulidentata</taxon>
        <taxon>Orycteropodidae</taxon>
        <taxon>Orycteropus</taxon>
    </lineage>
</organism>
<dbReference type="Proteomes" id="UP000694850">
    <property type="component" value="Unplaced"/>
</dbReference>
<sequence>MSEFRASIIILIFLSEPQSVCYIATSNLDGETNLKIRQALPETAKMQRKKQLLSLSGKIECEGPNNHINRFVGTLCLTGKSPVPIGPDQVLLRGTQLRNTQWIFGIVVYTGFETKYMQNSVRSPLKTSNVEKVTNVQILVLFVLLLVMSFMSCVGAVFWNDSFDDKIWYFKKKAFTFSNFGFDLLVFIILYHNLIPISLLVTLEIVKYIQGLFINWDEDMHFKENNLYAVARTSSLNEELGQVKYLFSDKTGTLTCNVMTFKKCTVAGIVYGHAPPFITDQGEFNDPTLLKNFEDGHPTEEYIKEFLTLLCVCHTVVPERDGDEIIYQASSPDEVALVKGAKKLGFVFTSRTPYSITIEVMGEKFTFEVLNILEFSSNRKRMSVIVRTPTGQLRLYCKGADTVIYERLSEESMFTEETLMHLEYFATDGLRTLVMAYTDLTEKDYREWLEKFKQASTVLQDRSQRIEECYETIEKEFLLLGATAVEDHLQARVPETITALLKANIRIWVLTGDKQETAVNIAYSCKLISTEMPRIQLSAHSFEVTQQAINQNCDDLGTLLGQENDLALIIDGETLKYVFPFEIKRNFINLALSCKAVLCCRLSPLQKAEIVEMVKSHVSAITLAVGDGANDVGMIQCAHVGVGISGNEGMQATNNSDYAIAQFSYLEKLLLVHGSWNYIRVTKCILYCFYKNMVLYVIELWFAFFNGFSGQIIFDRWCISLYNVIFTSLPPFTLGIFEQCCSQKSLLKYPQLYSISQDETIFSTKVFWIECMTALVHSFILFWVKNTCKRTLLEEVRELESSKVKGQDCLRRNFENSIHLAVTNAELQDKSNARSDDGYAFSQTERGVITQEEIVRSYGSTKSETKSSIAEAPLESFFE</sequence>
<reference evidence="2" key="1">
    <citation type="submission" date="2025-08" db="UniProtKB">
        <authorList>
            <consortium name="RefSeq"/>
        </authorList>
    </citation>
    <scope>IDENTIFICATION</scope>
</reference>
<accession>A0AC54Z2S8</accession>
<gene>
    <name evidence="2" type="primary">LOC103198375</name>
</gene>
<protein>
    <submittedName>
        <fullName evidence="2">Phospholipid-transporting ATPase IB-like</fullName>
    </submittedName>
</protein>
<dbReference type="RefSeq" id="XP_042637107.1">
    <property type="nucleotide sequence ID" value="XM_042781173.1"/>
</dbReference>